<dbReference type="PANTHER" id="PTHR36844">
    <property type="entry name" value="PROTEASE PRSW"/>
    <property type="match status" value="1"/>
</dbReference>
<keyword evidence="1" id="KW-1133">Transmembrane helix</keyword>
<evidence type="ECO:0000256" key="1">
    <source>
        <dbReference type="SAM" id="Phobius"/>
    </source>
</evidence>
<dbReference type="Proteomes" id="UP000619260">
    <property type="component" value="Unassembled WGS sequence"/>
</dbReference>
<reference evidence="2" key="1">
    <citation type="submission" date="2021-01" db="EMBL/GenBank/DDBJ databases">
        <title>Whole genome shotgun sequence of Virgisporangium aliadipatigenens NBRC 105644.</title>
        <authorList>
            <person name="Komaki H."/>
            <person name="Tamura T."/>
        </authorList>
    </citation>
    <scope>NUCLEOTIDE SEQUENCE</scope>
    <source>
        <strain evidence="2">NBRC 105644</strain>
    </source>
</reference>
<feature type="transmembrane region" description="Helical" evidence="1">
    <location>
        <begin position="284"/>
        <end position="305"/>
    </location>
</feature>
<dbReference type="Pfam" id="PF13367">
    <property type="entry name" value="PrsW-protease"/>
    <property type="match status" value="1"/>
</dbReference>
<dbReference type="AlphaFoldDB" id="A0A8J3YYJ8"/>
<accession>A0A8J3YYJ8</accession>
<gene>
    <name evidence="2" type="ORF">Val02_89410</name>
</gene>
<feature type="transmembrane region" description="Helical" evidence="1">
    <location>
        <begin position="84"/>
        <end position="103"/>
    </location>
</feature>
<dbReference type="GO" id="GO:0008233">
    <property type="term" value="F:peptidase activity"/>
    <property type="evidence" value="ECO:0007669"/>
    <property type="project" value="InterPro"/>
</dbReference>
<dbReference type="EMBL" id="BOPF01000063">
    <property type="protein sequence ID" value="GIJ52055.1"/>
    <property type="molecule type" value="Genomic_DNA"/>
</dbReference>
<feature type="transmembrane region" description="Helical" evidence="1">
    <location>
        <begin position="311"/>
        <end position="333"/>
    </location>
</feature>
<keyword evidence="3" id="KW-1185">Reference proteome</keyword>
<keyword evidence="1" id="KW-0812">Transmembrane</keyword>
<evidence type="ECO:0000313" key="2">
    <source>
        <dbReference type="EMBL" id="GIJ52055.1"/>
    </source>
</evidence>
<feature type="transmembrane region" description="Helical" evidence="1">
    <location>
        <begin position="253"/>
        <end position="272"/>
    </location>
</feature>
<evidence type="ECO:0000313" key="3">
    <source>
        <dbReference type="Proteomes" id="UP000619260"/>
    </source>
</evidence>
<dbReference type="InterPro" id="IPR026898">
    <property type="entry name" value="PrsW"/>
</dbReference>
<feature type="transmembrane region" description="Helical" evidence="1">
    <location>
        <begin position="15"/>
        <end position="33"/>
    </location>
</feature>
<feature type="transmembrane region" description="Helical" evidence="1">
    <location>
        <begin position="53"/>
        <end position="72"/>
    </location>
</feature>
<dbReference type="PANTHER" id="PTHR36844:SF1">
    <property type="entry name" value="PROTEASE PRSW"/>
    <property type="match status" value="1"/>
</dbReference>
<dbReference type="RefSeq" id="WP_203905452.1">
    <property type="nucleotide sequence ID" value="NZ_BOPF01000063.1"/>
</dbReference>
<name>A0A8J3YYJ8_9ACTN</name>
<protein>
    <recommendedName>
        <fullName evidence="4">PrsW family intramembrane metalloprotease</fullName>
    </recommendedName>
</protein>
<keyword evidence="1" id="KW-0472">Membrane</keyword>
<comment type="caution">
    <text evidence="2">The sequence shown here is derived from an EMBL/GenBank/DDBJ whole genome shotgun (WGS) entry which is preliminary data.</text>
</comment>
<organism evidence="2 3">
    <name type="scientific">Virgisporangium aliadipatigenens</name>
    <dbReference type="NCBI Taxonomy" id="741659"/>
    <lineage>
        <taxon>Bacteria</taxon>
        <taxon>Bacillati</taxon>
        <taxon>Actinomycetota</taxon>
        <taxon>Actinomycetes</taxon>
        <taxon>Micromonosporales</taxon>
        <taxon>Micromonosporaceae</taxon>
        <taxon>Virgisporangium</taxon>
    </lineage>
</organism>
<feature type="transmembrane region" description="Helical" evidence="1">
    <location>
        <begin position="109"/>
        <end position="126"/>
    </location>
</feature>
<proteinExistence type="predicted"/>
<evidence type="ECO:0008006" key="4">
    <source>
        <dbReference type="Google" id="ProtNLM"/>
    </source>
</evidence>
<sequence>MNPPFVGPDRSWQRVFYIVQWMAVGFLLAALVFQVRPGRGAFEEQMSELLRVLMPGVATVWVSLLFRWWFAGRRSPDGVLPRRFCVSVVVALLVPFVAGPVIALVSAPSAVLACVPPTAFGLWLVYQVQRHRRVPVRLYLAVFGWGALVAAGYAHEVNELCLQSAGAYLREFSDATLVRPLCGINAGPVEELAKGAGIAVACLLARRRVDGIVSGMVLGAAVGLGFNLTETVTHMTGADSAATQYLVRQYLDLFAAHTVFSAVCGAGIGAACQLRDPRLRRTAIACGVVAPAGCHALYNVVVGLLPRNWVLVALPLVTLIVQGPLIAIAGVLLRRALRSQGAGLSAELWAETAEPAAAVTPAEAEALASASRRRAERTAALRRGGWAAYRQVRRRHALQLDVAALRWHRSRGDAPAEIVEPLLFALRVRVNGREIRPPEAPRLHAGVEA</sequence>